<feature type="region of interest" description="Disordered" evidence="1">
    <location>
        <begin position="1"/>
        <end position="30"/>
    </location>
</feature>
<dbReference type="OrthoDB" id="9153660at2"/>
<feature type="compositionally biased region" description="Polar residues" evidence="1">
    <location>
        <begin position="1"/>
        <end position="17"/>
    </location>
</feature>
<dbReference type="eggNOG" id="COG1361">
    <property type="taxonomic scope" value="Bacteria"/>
</dbReference>
<keyword evidence="4" id="KW-1185">Reference proteome</keyword>
<evidence type="ECO:0000259" key="2">
    <source>
        <dbReference type="Pfam" id="PF13699"/>
    </source>
</evidence>
<name>A0A0D8FTE9_9ACTN</name>
<dbReference type="Pfam" id="PF13699">
    <property type="entry name" value="eCIS_core"/>
    <property type="match status" value="1"/>
</dbReference>
<reference evidence="3 4" key="1">
    <citation type="submission" date="2015-01" db="EMBL/GenBank/DDBJ databases">
        <title>Draft genome of the acidophilic iron oxidizer Ferrimicrobium acidiphilum strain T23.</title>
        <authorList>
            <person name="Poehlein A."/>
            <person name="Eisen S."/>
            <person name="Schloemann M."/>
            <person name="Johnson B.D."/>
            <person name="Daniel R."/>
            <person name="Muehling M."/>
        </authorList>
    </citation>
    <scope>NUCLEOTIDE SEQUENCE [LARGE SCALE GENOMIC DNA]</scope>
    <source>
        <strain evidence="3 4">T23</strain>
    </source>
</reference>
<dbReference type="RefSeq" id="WP_035391742.1">
    <property type="nucleotide sequence ID" value="NZ_JQKF01000058.1"/>
</dbReference>
<dbReference type="GeneID" id="78373153"/>
<feature type="domain" description="eCIS core" evidence="2">
    <location>
        <begin position="144"/>
        <end position="218"/>
    </location>
</feature>
<dbReference type="InterPro" id="IPR025295">
    <property type="entry name" value="eCIS_core_dom"/>
</dbReference>
<dbReference type="EMBL" id="JXUW01000020">
    <property type="protein sequence ID" value="KJE76204.1"/>
    <property type="molecule type" value="Genomic_DNA"/>
</dbReference>
<evidence type="ECO:0000256" key="1">
    <source>
        <dbReference type="SAM" id="MobiDB-lite"/>
    </source>
</evidence>
<evidence type="ECO:0000313" key="4">
    <source>
        <dbReference type="Proteomes" id="UP000032336"/>
    </source>
</evidence>
<protein>
    <recommendedName>
        <fullName evidence="2">eCIS core domain-containing protein</fullName>
    </recommendedName>
</protein>
<gene>
    <name evidence="3" type="ORF">FEAC_20660</name>
</gene>
<organism evidence="3 4">
    <name type="scientific">Ferrimicrobium acidiphilum DSM 19497</name>
    <dbReference type="NCBI Taxonomy" id="1121877"/>
    <lineage>
        <taxon>Bacteria</taxon>
        <taxon>Bacillati</taxon>
        <taxon>Actinomycetota</taxon>
        <taxon>Acidimicrobiia</taxon>
        <taxon>Acidimicrobiales</taxon>
        <taxon>Acidimicrobiaceae</taxon>
        <taxon>Ferrimicrobium</taxon>
    </lineage>
</organism>
<sequence>MSITLRESIRRQPSTAESAKKAAAVGHSKNAPEVQRILDLQGSVGNHGVVVLLAAAQPKLKVGSANDRYEREADDVADRVMAHLGPNARFKVLAGTLGDTDGVMTSDLQRRTVADAPALGRSGGEVDAETETQIGALRAGGSSLPSRLRSPMEGAFGVNFDKVRIHRGRTPKMLCRKMSALAFTVGSDVFLGSGAPSLEHPAGQHLLAHELVHTIQQGAIGRIGKPAVRRSVNPSGLIQRLYGTDPSKLITEDSYDLLYGNNDPRAATKSRLDDRQKNKLRTIDEYNRVIGINSLITSTFAAIGLFYLREQLDSTGEWGLRAWKERSKDATKDEAPEKWIAFLRKHKTTVGLVDLGQKGGLFSKAKIDQKNRFKKNRAFSQANQAKNDQLTSKEIRQFLGLPTVADAQKVYNAMSSNKQDALNAWIYRALFRRTSKLGQDFAVKELGAMVHFNVASDPNYKPPRFKSTNSGSMPKPNWNEKGVIVQGGQKINKNRPITVSEYRHMKKLQKDHPNQFNVYGEKPL</sequence>
<proteinExistence type="predicted"/>
<accession>A0A0D8FTE9</accession>
<comment type="caution">
    <text evidence="3">The sequence shown here is derived from an EMBL/GenBank/DDBJ whole genome shotgun (WGS) entry which is preliminary data.</text>
</comment>
<dbReference type="STRING" id="1121877.FEAC_20660"/>
<dbReference type="AlphaFoldDB" id="A0A0D8FTE9"/>
<evidence type="ECO:0000313" key="3">
    <source>
        <dbReference type="EMBL" id="KJE76204.1"/>
    </source>
</evidence>
<dbReference type="Proteomes" id="UP000032336">
    <property type="component" value="Unassembled WGS sequence"/>
</dbReference>